<dbReference type="InterPro" id="IPR013324">
    <property type="entry name" value="RNA_pol_sigma_r3/r4-like"/>
</dbReference>
<dbReference type="CDD" id="cd06171">
    <property type="entry name" value="Sigma70_r4"/>
    <property type="match status" value="1"/>
</dbReference>
<gene>
    <name evidence="7" type="ORF">BK123_07840</name>
</gene>
<evidence type="ECO:0000259" key="5">
    <source>
        <dbReference type="Pfam" id="PF04542"/>
    </source>
</evidence>
<keyword evidence="2" id="KW-0805">Transcription regulation</keyword>
<comment type="similarity">
    <text evidence="1">Belongs to the sigma-70 factor family. ECF subfamily.</text>
</comment>
<dbReference type="NCBIfam" id="TIGR02937">
    <property type="entry name" value="sigma70-ECF"/>
    <property type="match status" value="1"/>
</dbReference>
<dbReference type="InterPro" id="IPR036388">
    <property type="entry name" value="WH-like_DNA-bd_sf"/>
</dbReference>
<evidence type="ECO:0000256" key="2">
    <source>
        <dbReference type="ARBA" id="ARBA00023015"/>
    </source>
</evidence>
<feature type="domain" description="RNA polymerase sigma-70 region 2" evidence="5">
    <location>
        <begin position="26"/>
        <end position="92"/>
    </location>
</feature>
<reference evidence="7 8" key="1">
    <citation type="submission" date="2016-11" db="EMBL/GenBank/DDBJ databases">
        <title>Paenibacillus species isolates.</title>
        <authorList>
            <person name="Beno S.M."/>
        </authorList>
    </citation>
    <scope>NUCLEOTIDE SEQUENCE [LARGE SCALE GENOMIC DNA]</scope>
    <source>
        <strain evidence="7 8">FSL F4-0100</strain>
    </source>
</reference>
<dbReference type="InterPro" id="IPR013249">
    <property type="entry name" value="RNA_pol_sigma70_r4_t2"/>
</dbReference>
<name>A0A1R1B609_PAELA</name>
<keyword evidence="3" id="KW-0731">Sigma factor</keyword>
<evidence type="ECO:0000256" key="1">
    <source>
        <dbReference type="ARBA" id="ARBA00010641"/>
    </source>
</evidence>
<dbReference type="Proteomes" id="UP000187074">
    <property type="component" value="Unassembled WGS sequence"/>
</dbReference>
<dbReference type="RefSeq" id="WP_076321813.1">
    <property type="nucleotide sequence ID" value="NZ_MRTF01000002.1"/>
</dbReference>
<evidence type="ECO:0000313" key="8">
    <source>
        <dbReference type="Proteomes" id="UP000187074"/>
    </source>
</evidence>
<proteinExistence type="inferred from homology"/>
<dbReference type="InterPro" id="IPR013325">
    <property type="entry name" value="RNA_pol_sigma_r2"/>
</dbReference>
<accession>A0A1R1B609</accession>
<organism evidence="7 8">
    <name type="scientific">Paenibacillus lautus</name>
    <name type="common">Bacillus lautus</name>
    <dbReference type="NCBI Taxonomy" id="1401"/>
    <lineage>
        <taxon>Bacteria</taxon>
        <taxon>Bacillati</taxon>
        <taxon>Bacillota</taxon>
        <taxon>Bacilli</taxon>
        <taxon>Bacillales</taxon>
        <taxon>Paenibacillaceae</taxon>
        <taxon>Paenibacillus</taxon>
    </lineage>
</organism>
<sequence>MMGSQAEMKKVVLTTTEEETDFYQAIMEHKDTLIHIAYSYLRNRYDALEAVQEMTCRAWVKRSTLKEGRAFKAWIIRILIYVCIDEQRRRKRAVPVTDHELEKAIVEPAFGGFNHNRLAMWPVLKKVKPKYRHVLILKYYNDMTLKEIAAILGKPEGTVKTWQYKGLEHLRKLMNNRGEWQDD</sequence>
<feature type="domain" description="RNA polymerase sigma factor 70 region 4 type 2" evidence="6">
    <location>
        <begin position="124"/>
        <end position="170"/>
    </location>
</feature>
<dbReference type="GO" id="GO:0016987">
    <property type="term" value="F:sigma factor activity"/>
    <property type="evidence" value="ECO:0007669"/>
    <property type="project" value="UniProtKB-KW"/>
</dbReference>
<dbReference type="Gene3D" id="1.10.1740.10">
    <property type="match status" value="1"/>
</dbReference>
<dbReference type="EMBL" id="MRTF01000002">
    <property type="protein sequence ID" value="OME94994.1"/>
    <property type="molecule type" value="Genomic_DNA"/>
</dbReference>
<dbReference type="InterPro" id="IPR007627">
    <property type="entry name" value="RNA_pol_sigma70_r2"/>
</dbReference>
<dbReference type="PANTHER" id="PTHR43133:SF51">
    <property type="entry name" value="RNA POLYMERASE SIGMA FACTOR"/>
    <property type="match status" value="1"/>
</dbReference>
<comment type="caution">
    <text evidence="7">The sequence shown here is derived from an EMBL/GenBank/DDBJ whole genome shotgun (WGS) entry which is preliminary data.</text>
</comment>
<dbReference type="STRING" id="1401.BK123_07840"/>
<dbReference type="AlphaFoldDB" id="A0A1R1B609"/>
<dbReference type="SUPFAM" id="SSF88659">
    <property type="entry name" value="Sigma3 and sigma4 domains of RNA polymerase sigma factors"/>
    <property type="match status" value="1"/>
</dbReference>
<evidence type="ECO:0000256" key="4">
    <source>
        <dbReference type="ARBA" id="ARBA00023163"/>
    </source>
</evidence>
<evidence type="ECO:0000259" key="6">
    <source>
        <dbReference type="Pfam" id="PF08281"/>
    </source>
</evidence>
<dbReference type="SUPFAM" id="SSF88946">
    <property type="entry name" value="Sigma2 domain of RNA polymerase sigma factors"/>
    <property type="match status" value="1"/>
</dbReference>
<dbReference type="InterPro" id="IPR039425">
    <property type="entry name" value="RNA_pol_sigma-70-like"/>
</dbReference>
<dbReference type="GO" id="GO:0003677">
    <property type="term" value="F:DNA binding"/>
    <property type="evidence" value="ECO:0007669"/>
    <property type="project" value="InterPro"/>
</dbReference>
<evidence type="ECO:0000256" key="3">
    <source>
        <dbReference type="ARBA" id="ARBA00023082"/>
    </source>
</evidence>
<dbReference type="GO" id="GO:0006352">
    <property type="term" value="P:DNA-templated transcription initiation"/>
    <property type="evidence" value="ECO:0007669"/>
    <property type="project" value="InterPro"/>
</dbReference>
<dbReference type="PANTHER" id="PTHR43133">
    <property type="entry name" value="RNA POLYMERASE ECF-TYPE SIGMA FACTO"/>
    <property type="match status" value="1"/>
</dbReference>
<protein>
    <submittedName>
        <fullName evidence="7">RNA polymerase subunit sigma</fullName>
    </submittedName>
</protein>
<evidence type="ECO:0000313" key="7">
    <source>
        <dbReference type="EMBL" id="OME94994.1"/>
    </source>
</evidence>
<dbReference type="Pfam" id="PF04542">
    <property type="entry name" value="Sigma70_r2"/>
    <property type="match status" value="1"/>
</dbReference>
<keyword evidence="4" id="KW-0804">Transcription</keyword>
<dbReference type="Gene3D" id="1.10.10.10">
    <property type="entry name" value="Winged helix-like DNA-binding domain superfamily/Winged helix DNA-binding domain"/>
    <property type="match status" value="1"/>
</dbReference>
<dbReference type="Pfam" id="PF08281">
    <property type="entry name" value="Sigma70_r4_2"/>
    <property type="match status" value="1"/>
</dbReference>
<dbReference type="InterPro" id="IPR014284">
    <property type="entry name" value="RNA_pol_sigma-70_dom"/>
</dbReference>